<dbReference type="AlphaFoldDB" id="A0A645GH50"/>
<dbReference type="InterPro" id="IPR024757">
    <property type="entry name" value="FtsZ_C"/>
</dbReference>
<dbReference type="GO" id="GO:0005525">
    <property type="term" value="F:GTP binding"/>
    <property type="evidence" value="ECO:0007669"/>
    <property type="project" value="UniProtKB-KW"/>
</dbReference>
<dbReference type="GO" id="GO:0003924">
    <property type="term" value="F:GTPase activity"/>
    <property type="evidence" value="ECO:0007669"/>
    <property type="project" value="InterPro"/>
</dbReference>
<evidence type="ECO:0000313" key="4">
    <source>
        <dbReference type="EMBL" id="MPN25470.1"/>
    </source>
</evidence>
<evidence type="ECO:0000259" key="3">
    <source>
        <dbReference type="SMART" id="SM00865"/>
    </source>
</evidence>
<dbReference type="InterPro" id="IPR018316">
    <property type="entry name" value="Tubulin/FtsZ_2-layer-sand-dom"/>
</dbReference>
<dbReference type="InterPro" id="IPR003008">
    <property type="entry name" value="Tubulin_FtsZ_GTPase"/>
</dbReference>
<dbReference type="EMBL" id="VSSQ01074667">
    <property type="protein sequence ID" value="MPN25470.1"/>
    <property type="molecule type" value="Genomic_DNA"/>
</dbReference>
<evidence type="ECO:0000256" key="1">
    <source>
        <dbReference type="ARBA" id="ARBA00022741"/>
    </source>
</evidence>
<accession>A0A645GH50</accession>
<evidence type="ECO:0000256" key="2">
    <source>
        <dbReference type="ARBA" id="ARBA00023134"/>
    </source>
</evidence>
<dbReference type="PRINTS" id="PR00423">
    <property type="entry name" value="CELLDVISFTSZ"/>
</dbReference>
<dbReference type="GO" id="GO:0005737">
    <property type="term" value="C:cytoplasm"/>
    <property type="evidence" value="ECO:0007669"/>
    <property type="project" value="TreeGrafter"/>
</dbReference>
<dbReference type="Gene3D" id="3.30.1330.20">
    <property type="entry name" value="Tubulin/FtsZ, C-terminal domain"/>
    <property type="match status" value="1"/>
</dbReference>
<comment type="caution">
    <text evidence="4">The sequence shown here is derived from an EMBL/GenBank/DDBJ whole genome shotgun (WGS) entry which is preliminary data.</text>
</comment>
<dbReference type="GO" id="GO:0032153">
    <property type="term" value="C:cell division site"/>
    <property type="evidence" value="ECO:0007669"/>
    <property type="project" value="TreeGrafter"/>
</dbReference>
<keyword evidence="2" id="KW-0342">GTP-binding</keyword>
<keyword evidence="1" id="KW-0547">Nucleotide-binding</keyword>
<dbReference type="SMART" id="SM00865">
    <property type="entry name" value="Tubulin_C"/>
    <property type="match status" value="1"/>
</dbReference>
<feature type="domain" description="Tubulin/FtsZ 2-layer sandwich" evidence="3">
    <location>
        <begin position="19"/>
        <end position="136"/>
    </location>
</feature>
<dbReference type="GO" id="GO:0051301">
    <property type="term" value="P:cell division"/>
    <property type="evidence" value="ECO:0007669"/>
    <property type="project" value="UniProtKB-KW"/>
</dbReference>
<keyword evidence="4" id="KW-0132">Cell division</keyword>
<name>A0A645GH50_9ZZZZ</name>
<dbReference type="InterPro" id="IPR008280">
    <property type="entry name" value="Tub_FtsZ_C"/>
</dbReference>
<sequence length="190" mass="19866">MLSRGVQSISELISTTGLVNLDFADVTSIMSNAGLAHMGVGNGKGKDKAEAAAKMAISSPLLETSISGARGIIVNITASPDIGFEEVDTASNMIATEAHPDANIIWGAAFDPSLEDEMRVTVIATGFTTEKKGAVLGKRAASPAAAAPKAADTASAEKAETPANDDEYDLILDILNKSKKRKEDENKRNY</sequence>
<dbReference type="PANTHER" id="PTHR30314">
    <property type="entry name" value="CELL DIVISION PROTEIN FTSZ-RELATED"/>
    <property type="match status" value="1"/>
</dbReference>
<dbReference type="Pfam" id="PF12327">
    <property type="entry name" value="FtsZ_C"/>
    <property type="match status" value="1"/>
</dbReference>
<reference evidence="4" key="1">
    <citation type="submission" date="2019-08" db="EMBL/GenBank/DDBJ databases">
        <authorList>
            <person name="Kucharzyk K."/>
            <person name="Murdoch R.W."/>
            <person name="Higgins S."/>
            <person name="Loffler F."/>
        </authorList>
    </citation>
    <scope>NUCLEOTIDE SEQUENCE</scope>
</reference>
<organism evidence="4">
    <name type="scientific">bioreactor metagenome</name>
    <dbReference type="NCBI Taxonomy" id="1076179"/>
    <lineage>
        <taxon>unclassified sequences</taxon>
        <taxon>metagenomes</taxon>
        <taxon>ecological metagenomes</taxon>
    </lineage>
</organism>
<dbReference type="PANTHER" id="PTHR30314:SF3">
    <property type="entry name" value="MITOCHONDRIAL DIVISION PROTEIN FSZA"/>
    <property type="match status" value="1"/>
</dbReference>
<keyword evidence="4" id="KW-0131">Cell cycle</keyword>
<dbReference type="InterPro" id="IPR037103">
    <property type="entry name" value="Tubulin/FtsZ-like_C"/>
</dbReference>
<dbReference type="InterPro" id="IPR045061">
    <property type="entry name" value="FtsZ/CetZ"/>
</dbReference>
<dbReference type="SUPFAM" id="SSF55307">
    <property type="entry name" value="Tubulin C-terminal domain-like"/>
    <property type="match status" value="1"/>
</dbReference>
<protein>
    <submittedName>
        <fullName evidence="4">Cell division protein FtsZ</fullName>
    </submittedName>
</protein>
<gene>
    <name evidence="4" type="primary">ftsZ_48</name>
    <name evidence="4" type="ORF">SDC9_172879</name>
</gene>
<proteinExistence type="predicted"/>